<dbReference type="AlphaFoldDB" id="A0A367RTK8"/>
<reference evidence="4" key="1">
    <citation type="submission" date="2016-04" db="EMBL/GenBank/DDBJ databases">
        <authorList>
            <person name="Tabuchi Yagui T.R."/>
        </authorList>
    </citation>
    <scope>NUCLEOTIDE SEQUENCE [LARGE SCALE GENOMIC DNA]</scope>
    <source>
        <strain evidence="4">NIES-26</strain>
    </source>
</reference>
<accession>A0A367RTK8</accession>
<dbReference type="PANTHER" id="PTHR38600:SF2">
    <property type="entry name" value="SLL0088 PROTEIN"/>
    <property type="match status" value="1"/>
</dbReference>
<evidence type="ECO:0000256" key="1">
    <source>
        <dbReference type="ARBA" id="ARBA00023015"/>
    </source>
</evidence>
<organism evidence="4 5">
    <name type="scientific">Nostoc minutum NIES-26</name>
    <dbReference type="NCBI Taxonomy" id="1844469"/>
    <lineage>
        <taxon>Bacteria</taxon>
        <taxon>Bacillati</taxon>
        <taxon>Cyanobacteriota</taxon>
        <taxon>Cyanophyceae</taxon>
        <taxon>Nostocales</taxon>
        <taxon>Nostocaceae</taxon>
        <taxon>Nostoc</taxon>
    </lineage>
</organism>
<dbReference type="InterPro" id="IPR036390">
    <property type="entry name" value="WH_DNA-bd_sf"/>
</dbReference>
<dbReference type="Proteomes" id="UP000252107">
    <property type="component" value="Unassembled WGS sequence"/>
</dbReference>
<comment type="caution">
    <text evidence="4">The sequence shown here is derived from an EMBL/GenBank/DDBJ whole genome shotgun (WGS) entry which is preliminary data.</text>
</comment>
<dbReference type="Pfam" id="PF08220">
    <property type="entry name" value="HTH_DeoR"/>
    <property type="match status" value="1"/>
</dbReference>
<keyword evidence="5" id="KW-1185">Reference proteome</keyword>
<dbReference type="EMBL" id="LXQD01000084">
    <property type="protein sequence ID" value="RCJ39053.1"/>
    <property type="molecule type" value="Genomic_DNA"/>
</dbReference>
<dbReference type="SUPFAM" id="SSF46785">
    <property type="entry name" value="Winged helix' DNA-binding domain"/>
    <property type="match status" value="1"/>
</dbReference>
<name>A0A367RTK8_9NOSO</name>
<dbReference type="PANTHER" id="PTHR38600">
    <property type="entry name" value="TRANSCRIPTIONAL REGULATORY PROTEIN"/>
    <property type="match status" value="1"/>
</dbReference>
<keyword evidence="1" id="KW-0805">Transcription regulation</keyword>
<gene>
    <name evidence="4" type="ORF">A6770_39235</name>
</gene>
<proteinExistence type="predicted"/>
<evidence type="ECO:0000256" key="2">
    <source>
        <dbReference type="ARBA" id="ARBA00023163"/>
    </source>
</evidence>
<dbReference type="InterPro" id="IPR036388">
    <property type="entry name" value="WH-like_DNA-bd_sf"/>
</dbReference>
<evidence type="ECO:0000259" key="3">
    <source>
        <dbReference type="Pfam" id="PF08220"/>
    </source>
</evidence>
<dbReference type="InterPro" id="IPR001034">
    <property type="entry name" value="DeoR_HTH"/>
</dbReference>
<keyword evidence="2" id="KW-0804">Transcription</keyword>
<evidence type="ECO:0000313" key="4">
    <source>
        <dbReference type="EMBL" id="RCJ39053.1"/>
    </source>
</evidence>
<dbReference type="GO" id="GO:0003700">
    <property type="term" value="F:DNA-binding transcription factor activity"/>
    <property type="evidence" value="ECO:0007669"/>
    <property type="project" value="InterPro"/>
</dbReference>
<dbReference type="Gene3D" id="1.10.10.10">
    <property type="entry name" value="Winged helix-like DNA-binding domain superfamily/Winged helix DNA-binding domain"/>
    <property type="match status" value="1"/>
</dbReference>
<evidence type="ECO:0000313" key="5">
    <source>
        <dbReference type="Proteomes" id="UP000252107"/>
    </source>
</evidence>
<protein>
    <submittedName>
        <fullName evidence="4">Transcriptional regulator</fullName>
    </submittedName>
</protein>
<feature type="domain" description="HTH deoR-type" evidence="3">
    <location>
        <begin position="16"/>
        <end position="58"/>
    </location>
</feature>
<sequence length="228" mass="25742">MKTDRPVESTSIQTRQAVVKWLKQEGSIDAETLASYLNITAMAVRQHLYALQKEGLVTYQQEARPMGRPAKLWELTPAADRFFPDRYAELTLGLINSMKEAFGEEGFDRLLEVRTREQIQAYRAIVPRHTPLQQQLEVLAAQRTEEGYMAEVMAQADGTFLFAEKHCPICAVATACTGLCQMELEIFQAALGDDVSIERIEHILAGDRRCVYLVIGRMALRKALSYAE</sequence>